<keyword evidence="1" id="KW-1133">Transmembrane helix</keyword>
<dbReference type="GO" id="GO:0016787">
    <property type="term" value="F:hydrolase activity"/>
    <property type="evidence" value="ECO:0007669"/>
    <property type="project" value="UniProtKB-KW"/>
</dbReference>
<gene>
    <name evidence="3" type="ORF">FB567DRAFT_51367</name>
</gene>
<dbReference type="SUPFAM" id="SSF53474">
    <property type="entry name" value="alpha/beta-Hydrolases"/>
    <property type="match status" value="1"/>
</dbReference>
<evidence type="ECO:0000313" key="3">
    <source>
        <dbReference type="EMBL" id="KAH7086791.1"/>
    </source>
</evidence>
<dbReference type="InterPro" id="IPR029058">
    <property type="entry name" value="AB_hydrolase_fold"/>
</dbReference>
<dbReference type="AlphaFoldDB" id="A0A8K0R495"/>
<dbReference type="Pfam" id="PF12697">
    <property type="entry name" value="Abhydrolase_6"/>
    <property type="match status" value="1"/>
</dbReference>
<evidence type="ECO:0000256" key="1">
    <source>
        <dbReference type="SAM" id="Phobius"/>
    </source>
</evidence>
<evidence type="ECO:0000313" key="4">
    <source>
        <dbReference type="Proteomes" id="UP000813461"/>
    </source>
</evidence>
<feature type="transmembrane region" description="Helical" evidence="1">
    <location>
        <begin position="6"/>
        <end position="31"/>
    </location>
</feature>
<dbReference type="PANTHER" id="PTHR12277">
    <property type="entry name" value="ALPHA/BETA HYDROLASE DOMAIN-CONTAINING PROTEIN"/>
    <property type="match status" value="1"/>
</dbReference>
<keyword evidence="1" id="KW-0812">Transmembrane</keyword>
<dbReference type="Gene3D" id="3.40.50.1820">
    <property type="entry name" value="alpha/beta hydrolase"/>
    <property type="match status" value="1"/>
</dbReference>
<keyword evidence="3" id="KW-0378">Hydrolase</keyword>
<organism evidence="3 4">
    <name type="scientific">Paraphoma chrysanthemicola</name>
    <dbReference type="NCBI Taxonomy" id="798071"/>
    <lineage>
        <taxon>Eukaryota</taxon>
        <taxon>Fungi</taxon>
        <taxon>Dikarya</taxon>
        <taxon>Ascomycota</taxon>
        <taxon>Pezizomycotina</taxon>
        <taxon>Dothideomycetes</taxon>
        <taxon>Pleosporomycetidae</taxon>
        <taxon>Pleosporales</taxon>
        <taxon>Pleosporineae</taxon>
        <taxon>Phaeosphaeriaceae</taxon>
        <taxon>Paraphoma</taxon>
    </lineage>
</organism>
<dbReference type="PANTHER" id="PTHR12277:SF81">
    <property type="entry name" value="PROTEIN ABHD13"/>
    <property type="match status" value="1"/>
</dbReference>
<dbReference type="InterPro" id="IPR000073">
    <property type="entry name" value="AB_hydrolase_1"/>
</dbReference>
<keyword evidence="4" id="KW-1185">Reference proteome</keyword>
<dbReference type="Proteomes" id="UP000813461">
    <property type="component" value="Unassembled WGS sequence"/>
</dbReference>
<evidence type="ECO:0000259" key="2">
    <source>
        <dbReference type="Pfam" id="PF12697"/>
    </source>
</evidence>
<name>A0A8K0R495_9PLEO</name>
<sequence>MPSSILTVMSGVGIASVIYSASVIAVLRIPWIENHAVYMHRLRLIGQRNLNHPEQFGFAHRQVTPFFIHTKDGIKLHAWHVLPIGLYYKHATELLSQAKSPSTEDEFENTLNFKLLREDPEARLVIHTHGSSGALAAYSRPDAYRSLSALAPDKIHVLAFDYRGFGLSSGSPSEEGLLADAYAVFDWATQVAGIPASRIVIFGQSMGAGVAVALTRDLALQKVINAGLIITGAFPDVRTMLVEYRSFFGLRPFGLLASFPGLMDMCTRGMRNQWKNRDALADMVKCGTDYHVQIFHAQDDPIVPWGLSNGFFECAVRAASHESMSREDYEKEKSRRRTDMDEGGWKVEWPTSNGHIRQEVPRYGNHDKIMAHPQIAMAVMRAFQYRDPMFEG</sequence>
<dbReference type="OrthoDB" id="446723at2759"/>
<proteinExistence type="predicted"/>
<dbReference type="EMBL" id="JAGMVJ010000010">
    <property type="protein sequence ID" value="KAH7086791.1"/>
    <property type="molecule type" value="Genomic_DNA"/>
</dbReference>
<keyword evidence="1" id="KW-0472">Membrane</keyword>
<comment type="caution">
    <text evidence="3">The sequence shown here is derived from an EMBL/GenBank/DDBJ whole genome shotgun (WGS) entry which is preliminary data.</text>
</comment>
<reference evidence="3" key="1">
    <citation type="journal article" date="2021" name="Nat. Commun.">
        <title>Genetic determinants of endophytism in the Arabidopsis root mycobiome.</title>
        <authorList>
            <person name="Mesny F."/>
            <person name="Miyauchi S."/>
            <person name="Thiergart T."/>
            <person name="Pickel B."/>
            <person name="Atanasova L."/>
            <person name="Karlsson M."/>
            <person name="Huettel B."/>
            <person name="Barry K.W."/>
            <person name="Haridas S."/>
            <person name="Chen C."/>
            <person name="Bauer D."/>
            <person name="Andreopoulos W."/>
            <person name="Pangilinan J."/>
            <person name="LaButti K."/>
            <person name="Riley R."/>
            <person name="Lipzen A."/>
            <person name="Clum A."/>
            <person name="Drula E."/>
            <person name="Henrissat B."/>
            <person name="Kohler A."/>
            <person name="Grigoriev I.V."/>
            <person name="Martin F.M."/>
            <person name="Hacquard S."/>
        </authorList>
    </citation>
    <scope>NUCLEOTIDE SEQUENCE</scope>
    <source>
        <strain evidence="3">MPI-SDFR-AT-0120</strain>
    </source>
</reference>
<feature type="domain" description="AB hydrolase-1" evidence="2">
    <location>
        <begin position="126"/>
        <end position="262"/>
    </location>
</feature>
<protein>
    <submittedName>
        <fullName evidence="3">Alpha/Beta hydrolase protein</fullName>
    </submittedName>
</protein>
<accession>A0A8K0R495</accession>